<feature type="domain" description="Amine oxidase" evidence="2">
    <location>
        <begin position="12"/>
        <end position="412"/>
    </location>
</feature>
<dbReference type="Pfam" id="PF01593">
    <property type="entry name" value="Amino_oxidase"/>
    <property type="match status" value="1"/>
</dbReference>
<dbReference type="OrthoDB" id="7849608at2"/>
<dbReference type="GO" id="GO:0016491">
    <property type="term" value="F:oxidoreductase activity"/>
    <property type="evidence" value="ECO:0007669"/>
    <property type="project" value="InterPro"/>
</dbReference>
<dbReference type="InterPro" id="IPR036188">
    <property type="entry name" value="FAD/NAD-bd_sf"/>
</dbReference>
<dbReference type="EMBL" id="FNLO01000009">
    <property type="protein sequence ID" value="SDV49905.1"/>
    <property type="molecule type" value="Genomic_DNA"/>
</dbReference>
<reference evidence="4" key="1">
    <citation type="submission" date="2016-09" db="EMBL/GenBank/DDBJ databases">
        <authorList>
            <person name="Varghese N."/>
            <person name="Submissions S."/>
        </authorList>
    </citation>
    <scope>NUCLEOTIDE SEQUENCE [LARGE SCALE GENOMIC DNA]</scope>
    <source>
        <strain evidence="4">JS23</strain>
    </source>
</reference>
<dbReference type="InterPro" id="IPR017830">
    <property type="entry name" value="SQase_HpnE"/>
</dbReference>
<dbReference type="STRING" id="1770053.SAMN05216551_109230"/>
<keyword evidence="4" id="KW-1185">Reference proteome</keyword>
<evidence type="ECO:0000256" key="1">
    <source>
        <dbReference type="SAM" id="MobiDB-lite"/>
    </source>
</evidence>
<name>A0A1H2PTB0_9BURK</name>
<dbReference type="Proteomes" id="UP000243719">
    <property type="component" value="Unassembled WGS sequence"/>
</dbReference>
<dbReference type="Gene3D" id="3.50.50.60">
    <property type="entry name" value="FAD/NAD(P)-binding domain"/>
    <property type="match status" value="1"/>
</dbReference>
<protein>
    <submittedName>
        <fullName evidence="3">Squalene-associated FAD-dependent desaturase</fullName>
    </submittedName>
</protein>
<evidence type="ECO:0000259" key="2">
    <source>
        <dbReference type="Pfam" id="PF01593"/>
    </source>
</evidence>
<dbReference type="NCBIfam" id="TIGR03467">
    <property type="entry name" value="HpnE"/>
    <property type="match status" value="1"/>
</dbReference>
<dbReference type="AlphaFoldDB" id="A0A1H2PTB0"/>
<proteinExistence type="predicted"/>
<feature type="region of interest" description="Disordered" evidence="1">
    <location>
        <begin position="419"/>
        <end position="452"/>
    </location>
</feature>
<evidence type="ECO:0000313" key="4">
    <source>
        <dbReference type="Proteomes" id="UP000243719"/>
    </source>
</evidence>
<gene>
    <name evidence="3" type="ORF">SAMN05216551_109230</name>
</gene>
<sequence>MTATVHVIGAGLAGLAAALTVSARGTAVVVHEVAPQAGGRCRSYVDPTFGRVIDNGNHLVLAGNREVAAYLRETGGERAVRIAERAGFDFIDLRDQLRWRLDLGRSRIPGWLFDRNRRVAGTRLLDYLDCLPLMRQHAPDATVAAVLKTDTVLYRRLLQPLLLAALNTEPEPASARLAASIVRETLGAGGDACRPIFAPDGLSAAFVEPALATLARRGASIRFGHRLKALVPAPDGARVAGLVFDDGVMTVGAGDAVVLAVPAHAAAALLPGLVCPTRTRAIVNVHYDVSAPADAPPIVGVVGGLVEWVFAYPDRVSITISGADRLLDAPRERLAEQCWRDVVRALALPPDQPLPRWQVVREKRATFAALPAEDALRPGAQSTYQNLLLAGDWTATGLPATIEGALRSGRLAGSLACAGAPSGRTDNTVRTARDDGLARSPSASPVPLDPAA</sequence>
<dbReference type="PANTHER" id="PTHR42923:SF47">
    <property type="entry name" value="BLR3003 PROTEIN"/>
    <property type="match status" value="1"/>
</dbReference>
<organism evidence="3 4">
    <name type="scientific">Chitinasiproducens palmae</name>
    <dbReference type="NCBI Taxonomy" id="1770053"/>
    <lineage>
        <taxon>Bacteria</taxon>
        <taxon>Pseudomonadati</taxon>
        <taxon>Pseudomonadota</taxon>
        <taxon>Betaproteobacteria</taxon>
        <taxon>Burkholderiales</taxon>
        <taxon>Burkholderiaceae</taxon>
        <taxon>Chitinasiproducens</taxon>
    </lineage>
</organism>
<dbReference type="InterPro" id="IPR002937">
    <property type="entry name" value="Amino_oxidase"/>
</dbReference>
<evidence type="ECO:0000313" key="3">
    <source>
        <dbReference type="EMBL" id="SDV49905.1"/>
    </source>
</evidence>
<dbReference type="InterPro" id="IPR050464">
    <property type="entry name" value="Zeta_carotene_desat/Oxidored"/>
</dbReference>
<dbReference type="RefSeq" id="WP_091910476.1">
    <property type="nucleotide sequence ID" value="NZ_FNLO01000009.1"/>
</dbReference>
<dbReference type="SUPFAM" id="SSF51905">
    <property type="entry name" value="FAD/NAD(P)-binding domain"/>
    <property type="match status" value="1"/>
</dbReference>
<dbReference type="PANTHER" id="PTHR42923">
    <property type="entry name" value="PROTOPORPHYRINOGEN OXIDASE"/>
    <property type="match status" value="1"/>
</dbReference>
<accession>A0A1H2PTB0</accession>